<dbReference type="PANTHER" id="PTHR48125:SF12">
    <property type="entry name" value="AT HOOK TRANSCRIPTION FACTOR FAMILY-RELATED"/>
    <property type="match status" value="1"/>
</dbReference>
<comment type="caution">
    <text evidence="4">The sequence shown here is derived from an EMBL/GenBank/DDBJ whole genome shotgun (WGS) entry which is preliminary data.</text>
</comment>
<feature type="signal peptide" evidence="3">
    <location>
        <begin position="1"/>
        <end position="22"/>
    </location>
</feature>
<dbReference type="Proteomes" id="UP000004431">
    <property type="component" value="Unassembled WGS sequence"/>
</dbReference>
<evidence type="ECO:0000313" key="4">
    <source>
        <dbReference type="EMBL" id="EFL43999.1"/>
    </source>
</evidence>
<gene>
    <name evidence="4" type="ORF">HMPREF9248_0378</name>
</gene>
<organism evidence="4 5">
    <name type="scientific">Fannyhessea vaginae PB189-T1-4</name>
    <dbReference type="NCBI Taxonomy" id="866774"/>
    <lineage>
        <taxon>Bacteria</taxon>
        <taxon>Bacillati</taxon>
        <taxon>Actinomycetota</taxon>
        <taxon>Coriobacteriia</taxon>
        <taxon>Coriobacteriales</taxon>
        <taxon>Atopobiaceae</taxon>
        <taxon>Fannyhessea</taxon>
    </lineage>
</organism>
<evidence type="ECO:0000313" key="5">
    <source>
        <dbReference type="Proteomes" id="UP000004431"/>
    </source>
</evidence>
<keyword evidence="2" id="KW-0472">Membrane</keyword>
<evidence type="ECO:0000256" key="2">
    <source>
        <dbReference type="SAM" id="Phobius"/>
    </source>
</evidence>
<name>A0ABP2J3Y5_9ACTN</name>
<dbReference type="PRINTS" id="PR01217">
    <property type="entry name" value="PRICHEXTENSN"/>
</dbReference>
<evidence type="ECO:0000256" key="1">
    <source>
        <dbReference type="SAM" id="MobiDB-lite"/>
    </source>
</evidence>
<feature type="region of interest" description="Disordered" evidence="1">
    <location>
        <begin position="661"/>
        <end position="745"/>
    </location>
</feature>
<feature type="compositionally biased region" description="Pro residues" evidence="1">
    <location>
        <begin position="669"/>
        <end position="742"/>
    </location>
</feature>
<feature type="transmembrane region" description="Helical" evidence="2">
    <location>
        <begin position="759"/>
        <end position="786"/>
    </location>
</feature>
<proteinExistence type="predicted"/>
<protein>
    <submittedName>
        <fullName evidence="4">Uncharacterized protein</fullName>
    </submittedName>
</protein>
<keyword evidence="2" id="KW-0812">Transmembrane</keyword>
<dbReference type="PANTHER" id="PTHR48125">
    <property type="entry name" value="LP07818P1"/>
    <property type="match status" value="1"/>
</dbReference>
<keyword evidence="2" id="KW-1133">Transmembrane helix</keyword>
<evidence type="ECO:0000256" key="3">
    <source>
        <dbReference type="SAM" id="SignalP"/>
    </source>
</evidence>
<reference evidence="4 5" key="1">
    <citation type="submission" date="2010-08" db="EMBL/GenBank/DDBJ databases">
        <authorList>
            <person name="Durkin A.S."/>
            <person name="Madupu R."/>
            <person name="Torralba M."/>
            <person name="Gillis M."/>
            <person name="Methe B."/>
            <person name="Sutton G."/>
            <person name="Nelson K.E."/>
        </authorList>
    </citation>
    <scope>NUCLEOTIDE SEQUENCE [LARGE SCALE GENOMIC DNA]</scope>
    <source>
        <strain evidence="4 5">PB189-T1-4</strain>
    </source>
</reference>
<keyword evidence="5" id="KW-1185">Reference proteome</keyword>
<accession>A0ABP2J3Y5</accession>
<sequence length="792" mass="85555">MSTMMSIATAACTVCTPAAALAAHATTPSAPARAKGATPATPATPATTVASSGVAHVVRSSTNQPKHLANSAAASAVPAPAVQAATQPKNANVLASGTATDKSGKQVKWQVISNAAISSQMAAYGKQLTYDPDKKQLVAGISNVPFKNEAANVVARKYNNITLKVTKDGNTTEESIKETPWFYKSQYQKSILDEIDKTTIGSYDFKAYHQAQKVGGKGLTGLKYNFNTRKVEGTPIVADWKEGETSREIPVYMATTHTGKDSDYITLGILQNITVNKPKTPVVPPAPQPKPKPAANELVSGTATDKDGKKIQWQVINNDKNSDTSQMKSYAQYLSYNPDTNALTMTAPAAFKENAKDIAARKFSNITLKVTKDGKTTEKSIKETPWFFKDQNSQKMWDSINQTTIGTYTFAQYNLEQKIGGAGLEGLSYDFLNKNFDGAPTITWKNDETSREIPVYIAGIHKGKNGSDYMTVGEFKKFKAYKNRNDIFEGTAGINPKTNQQYQFSDLGDDNVTKTVTAMYADGPIYLKAGETKTVPLKFYLVDENRKPIKEITDEFMKVLAPEPHESTITKVLFTRNRQTSLMDMNVSYVLHTDYSITFTANKNAEVGDSYNTDGSKLDNLPMVLDPTVTPNYTYEPGITLHRKGEPGHVAFINAFFDVIPGKPDPKPKPPVPPAPKPPVPPQPTPQPPVEPPAPTPTPVVPTPEPPAPTPTPAPELPAVPTPAPTPSPKPEPPKPPIPTPVPNHAIRRVPALPRTNDVFAHMGEVCGALAGVSAVLIAAGCGMLGRKRKAR</sequence>
<feature type="chain" id="PRO_5045942372" evidence="3">
    <location>
        <begin position="23"/>
        <end position="792"/>
    </location>
</feature>
<keyword evidence="3" id="KW-0732">Signal</keyword>
<dbReference type="EMBL" id="AEDQ01000022">
    <property type="protein sequence ID" value="EFL43999.1"/>
    <property type="molecule type" value="Genomic_DNA"/>
</dbReference>